<evidence type="ECO:0000259" key="1">
    <source>
        <dbReference type="SMART" id="SM00479"/>
    </source>
</evidence>
<dbReference type="InterPro" id="IPR036397">
    <property type="entry name" value="RNaseH_sf"/>
</dbReference>
<accession>A0A0F9RK88</accession>
<dbReference type="AlphaFoldDB" id="A0A0F9RK88"/>
<organism evidence="2">
    <name type="scientific">marine sediment metagenome</name>
    <dbReference type="NCBI Taxonomy" id="412755"/>
    <lineage>
        <taxon>unclassified sequences</taxon>
        <taxon>metagenomes</taxon>
        <taxon>ecological metagenomes</taxon>
    </lineage>
</organism>
<dbReference type="GO" id="GO:0003676">
    <property type="term" value="F:nucleic acid binding"/>
    <property type="evidence" value="ECO:0007669"/>
    <property type="project" value="InterPro"/>
</dbReference>
<reference evidence="2" key="1">
    <citation type="journal article" date="2015" name="Nature">
        <title>Complex archaea that bridge the gap between prokaryotes and eukaryotes.</title>
        <authorList>
            <person name="Spang A."/>
            <person name="Saw J.H."/>
            <person name="Jorgensen S.L."/>
            <person name="Zaremba-Niedzwiedzka K."/>
            <person name="Martijn J."/>
            <person name="Lind A.E."/>
            <person name="van Eijk R."/>
            <person name="Schleper C."/>
            <person name="Guy L."/>
            <person name="Ettema T.J."/>
        </authorList>
    </citation>
    <scope>NUCLEOTIDE SEQUENCE</scope>
</reference>
<dbReference type="SMART" id="SM00479">
    <property type="entry name" value="EXOIII"/>
    <property type="match status" value="1"/>
</dbReference>
<gene>
    <name evidence="2" type="ORF">LCGC14_0585360</name>
</gene>
<dbReference type="InterPro" id="IPR013520">
    <property type="entry name" value="Ribonucl_H"/>
</dbReference>
<name>A0A0F9RK88_9ZZZZ</name>
<dbReference type="InterPro" id="IPR012337">
    <property type="entry name" value="RNaseH-like_sf"/>
</dbReference>
<feature type="domain" description="Exonuclease" evidence="1">
    <location>
        <begin position="2"/>
        <end position="195"/>
    </location>
</feature>
<dbReference type="EMBL" id="LAZR01000898">
    <property type="protein sequence ID" value="KKN55164.1"/>
    <property type="molecule type" value="Genomic_DNA"/>
</dbReference>
<sequence length="200" mass="22614">MNLLVIDTETGGINASEHALLQVAAIPVTRENVNAEWMPIKDDPVFDAEFNHFIAPHTGLKLTEEAFAINRLDYDWILNNGIEEAEVIKRLVEFASQYRNDRLFPVLCGWNLHFDIAFLEAAFKRSAIPWPFTAVSLDVSQRWRWDNIQLYDNYIFGGIAKAADVLLGKSVEHDALADVRLTIDLLNAFVRSEDQAVVVG</sequence>
<dbReference type="SUPFAM" id="SSF53098">
    <property type="entry name" value="Ribonuclease H-like"/>
    <property type="match status" value="1"/>
</dbReference>
<dbReference type="Pfam" id="PF00929">
    <property type="entry name" value="RNase_T"/>
    <property type="match status" value="1"/>
</dbReference>
<protein>
    <recommendedName>
        <fullName evidence="1">Exonuclease domain-containing protein</fullName>
    </recommendedName>
</protein>
<comment type="caution">
    <text evidence="2">The sequence shown here is derived from an EMBL/GenBank/DDBJ whole genome shotgun (WGS) entry which is preliminary data.</text>
</comment>
<dbReference type="Gene3D" id="3.30.420.10">
    <property type="entry name" value="Ribonuclease H-like superfamily/Ribonuclease H"/>
    <property type="match status" value="1"/>
</dbReference>
<proteinExistence type="predicted"/>
<dbReference type="CDD" id="cd06127">
    <property type="entry name" value="DEDDh"/>
    <property type="match status" value="1"/>
</dbReference>
<evidence type="ECO:0000313" key="2">
    <source>
        <dbReference type="EMBL" id="KKN55164.1"/>
    </source>
</evidence>